<dbReference type="RefSeq" id="WP_188403317.1">
    <property type="nucleotide sequence ID" value="NZ_BMCE01000002.1"/>
</dbReference>
<proteinExistence type="inferred from homology"/>
<dbReference type="Proteomes" id="UP001319060">
    <property type="component" value="Unassembled WGS sequence"/>
</dbReference>
<comment type="similarity">
    <text evidence="1">Belongs to the ROK (NagC/XylR) family.</text>
</comment>
<evidence type="ECO:0000313" key="2">
    <source>
        <dbReference type="EMBL" id="MBN3545046.1"/>
    </source>
</evidence>
<dbReference type="PANTHER" id="PTHR18964:SF165">
    <property type="entry name" value="BETA-GLUCOSIDE KINASE"/>
    <property type="match status" value="1"/>
</dbReference>
<protein>
    <submittedName>
        <fullName evidence="2">ROK family protein</fullName>
    </submittedName>
</protein>
<organism evidence="2 3">
    <name type="scientific">Fictibacillus barbaricus</name>
    <dbReference type="NCBI Taxonomy" id="182136"/>
    <lineage>
        <taxon>Bacteria</taxon>
        <taxon>Bacillati</taxon>
        <taxon>Bacillota</taxon>
        <taxon>Bacilli</taxon>
        <taxon>Bacillales</taxon>
        <taxon>Fictibacillaceae</taxon>
        <taxon>Fictibacillus</taxon>
    </lineage>
</organism>
<keyword evidence="3" id="KW-1185">Reference proteome</keyword>
<dbReference type="CDD" id="cd24068">
    <property type="entry name" value="ASKHA_NBD_ROK_FnNanK-like"/>
    <property type="match status" value="1"/>
</dbReference>
<dbReference type="EMBL" id="JAFHKS010000042">
    <property type="protein sequence ID" value="MBN3545046.1"/>
    <property type="molecule type" value="Genomic_DNA"/>
</dbReference>
<dbReference type="PANTHER" id="PTHR18964">
    <property type="entry name" value="ROK (REPRESSOR, ORF, KINASE) FAMILY"/>
    <property type="match status" value="1"/>
</dbReference>
<accession>A0ABS2ZC82</accession>
<evidence type="ECO:0000313" key="3">
    <source>
        <dbReference type="Proteomes" id="UP001319060"/>
    </source>
</evidence>
<dbReference type="Pfam" id="PF00480">
    <property type="entry name" value="ROK"/>
    <property type="match status" value="1"/>
</dbReference>
<dbReference type="Gene3D" id="3.30.420.40">
    <property type="match status" value="2"/>
</dbReference>
<reference evidence="2 3" key="1">
    <citation type="submission" date="2021-01" db="EMBL/GenBank/DDBJ databases">
        <title>Genome Sequencing of Type Strains.</title>
        <authorList>
            <person name="Lemaire J.F."/>
            <person name="Inderbitzin P."/>
            <person name="Collins S.B."/>
            <person name="Wespe N."/>
            <person name="Knight-Connoni V."/>
        </authorList>
    </citation>
    <scope>NUCLEOTIDE SEQUENCE [LARGE SCALE GENOMIC DNA]</scope>
    <source>
        <strain evidence="2 3">DSM 14730</strain>
    </source>
</reference>
<comment type="caution">
    <text evidence="2">The sequence shown here is derived from an EMBL/GenBank/DDBJ whole genome shotgun (WGS) entry which is preliminary data.</text>
</comment>
<sequence>MSNVICFDIGGTFIKYGVINQDGSLCFKDKTPTPKKDIQQILPMIIMEKLDALQREWSISAISISSCGLVDREAGIVLYSNNIPGYTGMNFKEALSPLTNLPIFVENDVKCGCMGEMWKGALQGKKDAVFLTLGTGIGGTILVNGKILNGSSNLAGELGHTVIVNNGRSCSCGRKGCFERYASTSALVQDYIREMRRRGFPVNSISGEEIVQLVYKQEPGALKVYLKFVHYLSQGLANIIHLLNPESIIIGGGIAEQNEQLIQDVNKEIEKEAMSMYLNNNIISSAVLGNQAGLFGACYNALVRLNVQVNSTT</sequence>
<name>A0ABS2ZC82_9BACL</name>
<dbReference type="InterPro" id="IPR043129">
    <property type="entry name" value="ATPase_NBD"/>
</dbReference>
<dbReference type="SUPFAM" id="SSF53067">
    <property type="entry name" value="Actin-like ATPase domain"/>
    <property type="match status" value="1"/>
</dbReference>
<evidence type="ECO:0000256" key="1">
    <source>
        <dbReference type="ARBA" id="ARBA00006479"/>
    </source>
</evidence>
<gene>
    <name evidence="2" type="ORF">JYA64_07055</name>
</gene>
<dbReference type="InterPro" id="IPR000600">
    <property type="entry name" value="ROK"/>
</dbReference>